<reference evidence="1" key="1">
    <citation type="submission" date="2015-04" db="UniProtKB">
        <authorList>
            <consortium name="EnsemblPlants"/>
        </authorList>
    </citation>
    <scope>IDENTIFICATION</scope>
</reference>
<dbReference type="Gramene" id="OMERI01G30070.1">
    <property type="protein sequence ID" value="OMERI01G30070.1"/>
    <property type="gene ID" value="OMERI01G30070"/>
</dbReference>
<organism evidence="1">
    <name type="scientific">Oryza meridionalis</name>
    <dbReference type="NCBI Taxonomy" id="40149"/>
    <lineage>
        <taxon>Eukaryota</taxon>
        <taxon>Viridiplantae</taxon>
        <taxon>Streptophyta</taxon>
        <taxon>Embryophyta</taxon>
        <taxon>Tracheophyta</taxon>
        <taxon>Spermatophyta</taxon>
        <taxon>Magnoliopsida</taxon>
        <taxon>Liliopsida</taxon>
        <taxon>Poales</taxon>
        <taxon>Poaceae</taxon>
        <taxon>BOP clade</taxon>
        <taxon>Oryzoideae</taxon>
        <taxon>Oryzeae</taxon>
        <taxon>Oryzinae</taxon>
        <taxon>Oryza</taxon>
    </lineage>
</organism>
<keyword evidence="2" id="KW-1185">Reference proteome</keyword>
<protein>
    <submittedName>
        <fullName evidence="1">Uncharacterized protein</fullName>
    </submittedName>
</protein>
<sequence length="14" mass="1599">MSGKSFLFVLLFPL</sequence>
<reference evidence="1" key="2">
    <citation type="submission" date="2018-05" db="EMBL/GenBank/DDBJ databases">
        <title>OmerRS3 (Oryza meridionalis Reference Sequence Version 3).</title>
        <authorList>
            <person name="Zhang J."/>
            <person name="Kudrna D."/>
            <person name="Lee S."/>
            <person name="Talag J."/>
            <person name="Welchert J."/>
            <person name="Wing R.A."/>
        </authorList>
    </citation>
    <scope>NUCLEOTIDE SEQUENCE [LARGE SCALE GENOMIC DNA]</scope>
    <source>
        <strain evidence="1">cv. OR44</strain>
    </source>
</reference>
<name>A0A0E0C8J2_9ORYZ</name>
<evidence type="ECO:0000313" key="2">
    <source>
        <dbReference type="Proteomes" id="UP000008021"/>
    </source>
</evidence>
<evidence type="ECO:0000313" key="1">
    <source>
        <dbReference type="EnsemblPlants" id="OMERI01G30070.1"/>
    </source>
</evidence>
<accession>A0A0E0C8J2</accession>
<proteinExistence type="predicted"/>
<dbReference type="Proteomes" id="UP000008021">
    <property type="component" value="Chromosome 1"/>
</dbReference>
<dbReference type="EnsemblPlants" id="OMERI01G30070.1">
    <property type="protein sequence ID" value="OMERI01G30070.1"/>
    <property type="gene ID" value="OMERI01G30070"/>
</dbReference>
<dbReference type="HOGENOM" id="CLU_3435167_0_0_1"/>